<comment type="caution">
    <text evidence="2">The sequence shown here is derived from an EMBL/GenBank/DDBJ whole genome shotgun (WGS) entry which is preliminary data.</text>
</comment>
<evidence type="ECO:0000256" key="1">
    <source>
        <dbReference type="SAM" id="MobiDB-lite"/>
    </source>
</evidence>
<name>A0A3S5BZF6_9PLAT</name>
<evidence type="ECO:0000313" key="3">
    <source>
        <dbReference type="Proteomes" id="UP000784294"/>
    </source>
</evidence>
<evidence type="ECO:0000313" key="2">
    <source>
        <dbReference type="EMBL" id="VEL25920.1"/>
    </source>
</evidence>
<keyword evidence="3" id="KW-1185">Reference proteome</keyword>
<feature type="region of interest" description="Disordered" evidence="1">
    <location>
        <begin position="34"/>
        <end position="71"/>
    </location>
</feature>
<protein>
    <submittedName>
        <fullName evidence="2">Uncharacterized protein</fullName>
    </submittedName>
</protein>
<sequence length="71" mass="8035">MHNRQTRQEWAGKLPPRAGGELWAPELGMSFVVPMKGRRESGTNGKSQWRGEADDYLVSKTMSSRLDQNES</sequence>
<gene>
    <name evidence="2" type="ORF">PXEA_LOCUS19360</name>
</gene>
<dbReference type="EMBL" id="CAAALY010077000">
    <property type="protein sequence ID" value="VEL25920.1"/>
    <property type="molecule type" value="Genomic_DNA"/>
</dbReference>
<dbReference type="AlphaFoldDB" id="A0A3S5BZF6"/>
<proteinExistence type="predicted"/>
<dbReference type="Proteomes" id="UP000784294">
    <property type="component" value="Unassembled WGS sequence"/>
</dbReference>
<organism evidence="2 3">
    <name type="scientific">Protopolystoma xenopodis</name>
    <dbReference type="NCBI Taxonomy" id="117903"/>
    <lineage>
        <taxon>Eukaryota</taxon>
        <taxon>Metazoa</taxon>
        <taxon>Spiralia</taxon>
        <taxon>Lophotrochozoa</taxon>
        <taxon>Platyhelminthes</taxon>
        <taxon>Monogenea</taxon>
        <taxon>Polyopisthocotylea</taxon>
        <taxon>Polystomatidea</taxon>
        <taxon>Polystomatidae</taxon>
        <taxon>Protopolystoma</taxon>
    </lineage>
</organism>
<feature type="compositionally biased region" description="Polar residues" evidence="1">
    <location>
        <begin position="60"/>
        <end position="71"/>
    </location>
</feature>
<feature type="region of interest" description="Disordered" evidence="1">
    <location>
        <begin position="1"/>
        <end position="22"/>
    </location>
</feature>
<accession>A0A3S5BZF6</accession>
<reference evidence="2" key="1">
    <citation type="submission" date="2018-11" db="EMBL/GenBank/DDBJ databases">
        <authorList>
            <consortium name="Pathogen Informatics"/>
        </authorList>
    </citation>
    <scope>NUCLEOTIDE SEQUENCE</scope>
</reference>